<dbReference type="CDD" id="cd04187">
    <property type="entry name" value="DPM1_like_bac"/>
    <property type="match status" value="1"/>
</dbReference>
<dbReference type="PANTHER" id="PTHR48090">
    <property type="entry name" value="UNDECAPRENYL-PHOSPHATE 4-DEOXY-4-FORMAMIDO-L-ARABINOSE TRANSFERASE-RELATED"/>
    <property type="match status" value="1"/>
</dbReference>
<gene>
    <name evidence="11" type="ORF">F0145_15350</name>
</gene>
<feature type="transmembrane region" description="Helical" evidence="9">
    <location>
        <begin position="228"/>
        <end position="249"/>
    </location>
</feature>
<reference evidence="11 12" key="1">
    <citation type="submission" date="2019-09" db="EMBL/GenBank/DDBJ databases">
        <title>Genome sequence and assembly of Adhaeribacter sp.</title>
        <authorList>
            <person name="Chhetri G."/>
        </authorList>
    </citation>
    <scope>NUCLEOTIDE SEQUENCE [LARGE SCALE GENOMIC DNA]</scope>
    <source>
        <strain evidence="11 12">DK36</strain>
    </source>
</reference>
<feature type="transmembrane region" description="Helical" evidence="9">
    <location>
        <begin position="261"/>
        <end position="286"/>
    </location>
</feature>
<feature type="domain" description="Glycosyltransferase 2-like" evidence="10">
    <location>
        <begin position="4"/>
        <end position="166"/>
    </location>
</feature>
<dbReference type="Pfam" id="PF00535">
    <property type="entry name" value="Glycos_transf_2"/>
    <property type="match status" value="1"/>
</dbReference>
<evidence type="ECO:0000256" key="1">
    <source>
        <dbReference type="ARBA" id="ARBA00004651"/>
    </source>
</evidence>
<dbReference type="InterPro" id="IPR029044">
    <property type="entry name" value="Nucleotide-diphossugar_trans"/>
</dbReference>
<keyword evidence="4 11" id="KW-0808">Transferase</keyword>
<comment type="similarity">
    <text evidence="8">Belongs to the glycosyltransferase 2 family. GtrB subfamily.</text>
</comment>
<dbReference type="SUPFAM" id="SSF53448">
    <property type="entry name" value="Nucleotide-diphospho-sugar transferases"/>
    <property type="match status" value="1"/>
</dbReference>
<dbReference type="RefSeq" id="WP_150089468.1">
    <property type="nucleotide sequence ID" value="NZ_VWSF01000012.1"/>
</dbReference>
<evidence type="ECO:0000256" key="3">
    <source>
        <dbReference type="ARBA" id="ARBA00022676"/>
    </source>
</evidence>
<dbReference type="AlphaFoldDB" id="A0A5M6D8U5"/>
<dbReference type="Gene3D" id="3.90.550.10">
    <property type="entry name" value="Spore Coat Polysaccharide Biosynthesis Protein SpsA, Chain A"/>
    <property type="match status" value="1"/>
</dbReference>
<evidence type="ECO:0000313" key="12">
    <source>
        <dbReference type="Proteomes" id="UP000323426"/>
    </source>
</evidence>
<name>A0A5M6D8U5_9BACT</name>
<dbReference type="FunFam" id="3.90.550.10:FF:000079">
    <property type="entry name" value="Probable glycosyl transferase"/>
    <property type="match status" value="1"/>
</dbReference>
<evidence type="ECO:0000256" key="6">
    <source>
        <dbReference type="ARBA" id="ARBA00022989"/>
    </source>
</evidence>
<evidence type="ECO:0000256" key="5">
    <source>
        <dbReference type="ARBA" id="ARBA00022692"/>
    </source>
</evidence>
<evidence type="ECO:0000259" key="10">
    <source>
        <dbReference type="Pfam" id="PF00535"/>
    </source>
</evidence>
<comment type="caution">
    <text evidence="11">The sequence shown here is derived from an EMBL/GenBank/DDBJ whole genome shotgun (WGS) entry which is preliminary data.</text>
</comment>
<dbReference type="PANTHER" id="PTHR48090:SF1">
    <property type="entry name" value="PROPHAGE BACTOPRENOL GLUCOSYL TRANSFERASE HOMOLOG"/>
    <property type="match status" value="1"/>
</dbReference>
<keyword evidence="6 9" id="KW-1133">Transmembrane helix</keyword>
<evidence type="ECO:0000256" key="7">
    <source>
        <dbReference type="ARBA" id="ARBA00023136"/>
    </source>
</evidence>
<protein>
    <submittedName>
        <fullName evidence="11">Glycosyltransferase family 2 protein</fullName>
    </submittedName>
</protein>
<evidence type="ECO:0000313" key="11">
    <source>
        <dbReference type="EMBL" id="KAA5543954.1"/>
    </source>
</evidence>
<evidence type="ECO:0000256" key="2">
    <source>
        <dbReference type="ARBA" id="ARBA00022475"/>
    </source>
</evidence>
<keyword evidence="2" id="KW-1003">Cell membrane</keyword>
<dbReference type="GO" id="GO:0016757">
    <property type="term" value="F:glycosyltransferase activity"/>
    <property type="evidence" value="ECO:0007669"/>
    <property type="project" value="UniProtKB-KW"/>
</dbReference>
<evidence type="ECO:0000256" key="8">
    <source>
        <dbReference type="ARBA" id="ARBA00038152"/>
    </source>
</evidence>
<keyword evidence="3" id="KW-0328">Glycosyltransferase</keyword>
<dbReference type="InterPro" id="IPR050256">
    <property type="entry name" value="Glycosyltransferase_2"/>
</dbReference>
<proteinExistence type="inferred from homology"/>
<evidence type="ECO:0000256" key="4">
    <source>
        <dbReference type="ARBA" id="ARBA00022679"/>
    </source>
</evidence>
<accession>A0A5M6D8U5</accession>
<dbReference type="GO" id="GO:0005886">
    <property type="term" value="C:plasma membrane"/>
    <property type="evidence" value="ECO:0007669"/>
    <property type="project" value="UniProtKB-SubCell"/>
</dbReference>
<sequence length="308" mass="34841">MNISVIIPVYNEASNILPLHSRLREVLVNLTGNYELIFVNDGSTDTSLSLIRELARQEPRVKYIDFSRNFGHQVAVSAGIDKAQGQAVIIMDGDLQDPPELIKDLYARWQAGYEVVYTKRRARNGESAAKKITARYFYRLLARITHISIPLDAGDFRIISRKVADALKQMPEKHKFIRGQISWIGFSQTYLEYDRPERAGGESSYTYRKMIRLALDAITSFSNLPLKIATISGFLVSGVAFLLMLYTLYSRFVIKDYVPGWSSLMLSVLFLGGVQLISIGIIGEYISRLSDNVRNRPLYIINDTNITG</sequence>
<dbReference type="Proteomes" id="UP000323426">
    <property type="component" value="Unassembled WGS sequence"/>
</dbReference>
<keyword evidence="7 9" id="KW-0472">Membrane</keyword>
<dbReference type="InterPro" id="IPR001173">
    <property type="entry name" value="Glyco_trans_2-like"/>
</dbReference>
<keyword evidence="5 9" id="KW-0812">Transmembrane</keyword>
<comment type="subcellular location">
    <subcellularLocation>
        <location evidence="1">Cell membrane</location>
        <topology evidence="1">Multi-pass membrane protein</topology>
    </subcellularLocation>
</comment>
<dbReference type="EMBL" id="VWSF01000012">
    <property type="protein sequence ID" value="KAA5543954.1"/>
    <property type="molecule type" value="Genomic_DNA"/>
</dbReference>
<keyword evidence="12" id="KW-1185">Reference proteome</keyword>
<organism evidence="11 12">
    <name type="scientific">Adhaeribacter rhizoryzae</name>
    <dbReference type="NCBI Taxonomy" id="2607907"/>
    <lineage>
        <taxon>Bacteria</taxon>
        <taxon>Pseudomonadati</taxon>
        <taxon>Bacteroidota</taxon>
        <taxon>Cytophagia</taxon>
        <taxon>Cytophagales</taxon>
        <taxon>Hymenobacteraceae</taxon>
        <taxon>Adhaeribacter</taxon>
    </lineage>
</organism>
<evidence type="ECO:0000256" key="9">
    <source>
        <dbReference type="SAM" id="Phobius"/>
    </source>
</evidence>